<sequence>MPLTPEARSLLDMAYRVGAPRFHDLTVDQARRSFEKLQFAFRGEAPPVASTTEVPIPRPDGSALLARLYRPLESHAGDALPLAIWFHGGGWCVGDVASYDVTCRELCNQSGCAVLSVDYRLAPEHPFPAAIHDARLAFDWCKGQAPSLGIDPARIALGGDSAGGNLAIVTSIALRDEGLRLPRFLLLVYPSTEIVSGRPSRERFAEGYFLDRGTLAWFFGHYLPDGNTEDWRVSPMRAASLAGLPPMLLLGAEFDPLVDDCTAFASRVRAEGGEVDYEVAAGMIHGYLTLGKCFPEARASVSRAARALRERFGGAGAVARVE</sequence>
<dbReference type="GO" id="GO:0016787">
    <property type="term" value="F:hydrolase activity"/>
    <property type="evidence" value="ECO:0007669"/>
    <property type="project" value="UniProtKB-KW"/>
</dbReference>
<protein>
    <submittedName>
        <fullName evidence="3">Alpha/beta hydrolase</fullName>
    </submittedName>
</protein>
<name>A0ABW1AX00_9RHOO</name>
<gene>
    <name evidence="3" type="ORF">ACFPTN_19510</name>
</gene>
<dbReference type="PANTHER" id="PTHR48081">
    <property type="entry name" value="AB HYDROLASE SUPERFAMILY PROTEIN C4A8.06C"/>
    <property type="match status" value="1"/>
</dbReference>
<dbReference type="PANTHER" id="PTHR48081:SF8">
    <property type="entry name" value="ALPHA_BETA HYDROLASE FOLD-3 DOMAIN-CONTAINING PROTEIN-RELATED"/>
    <property type="match status" value="1"/>
</dbReference>
<evidence type="ECO:0000259" key="2">
    <source>
        <dbReference type="Pfam" id="PF07859"/>
    </source>
</evidence>
<dbReference type="EMBL" id="JBHSOG010000096">
    <property type="protein sequence ID" value="MFC5771569.1"/>
    <property type="molecule type" value="Genomic_DNA"/>
</dbReference>
<keyword evidence="1 3" id="KW-0378">Hydrolase</keyword>
<comment type="caution">
    <text evidence="3">The sequence shown here is derived from an EMBL/GenBank/DDBJ whole genome shotgun (WGS) entry which is preliminary data.</text>
</comment>
<dbReference type="InterPro" id="IPR013094">
    <property type="entry name" value="AB_hydrolase_3"/>
</dbReference>
<feature type="domain" description="Alpha/beta hydrolase fold-3" evidence="2">
    <location>
        <begin position="84"/>
        <end position="288"/>
    </location>
</feature>
<dbReference type="Gene3D" id="3.40.50.1820">
    <property type="entry name" value="alpha/beta hydrolase"/>
    <property type="match status" value="1"/>
</dbReference>
<evidence type="ECO:0000256" key="1">
    <source>
        <dbReference type="ARBA" id="ARBA00022801"/>
    </source>
</evidence>
<dbReference type="Proteomes" id="UP001595974">
    <property type="component" value="Unassembled WGS sequence"/>
</dbReference>
<accession>A0ABW1AX00</accession>
<dbReference type="RefSeq" id="WP_096452332.1">
    <property type="nucleotide sequence ID" value="NZ_JBHSOG010000096.1"/>
</dbReference>
<keyword evidence="4" id="KW-1185">Reference proteome</keyword>
<evidence type="ECO:0000313" key="3">
    <source>
        <dbReference type="EMBL" id="MFC5771569.1"/>
    </source>
</evidence>
<dbReference type="InterPro" id="IPR029058">
    <property type="entry name" value="AB_hydrolase_fold"/>
</dbReference>
<reference evidence="4" key="1">
    <citation type="journal article" date="2019" name="Int. J. Syst. Evol. Microbiol.">
        <title>The Global Catalogue of Microorganisms (GCM) 10K type strain sequencing project: providing services to taxonomists for standard genome sequencing and annotation.</title>
        <authorList>
            <consortium name="The Broad Institute Genomics Platform"/>
            <consortium name="The Broad Institute Genome Sequencing Center for Infectious Disease"/>
            <person name="Wu L."/>
            <person name="Ma J."/>
        </authorList>
    </citation>
    <scope>NUCLEOTIDE SEQUENCE [LARGE SCALE GENOMIC DNA]</scope>
    <source>
        <strain evidence="4">SHR3</strain>
    </source>
</reference>
<dbReference type="Pfam" id="PF07859">
    <property type="entry name" value="Abhydrolase_3"/>
    <property type="match status" value="1"/>
</dbReference>
<evidence type="ECO:0000313" key="4">
    <source>
        <dbReference type="Proteomes" id="UP001595974"/>
    </source>
</evidence>
<dbReference type="InterPro" id="IPR050300">
    <property type="entry name" value="GDXG_lipolytic_enzyme"/>
</dbReference>
<dbReference type="SUPFAM" id="SSF53474">
    <property type="entry name" value="alpha/beta-Hydrolases"/>
    <property type="match status" value="1"/>
</dbReference>
<organism evidence="3 4">
    <name type="scientific">Thauera sinica</name>
    <dbReference type="NCBI Taxonomy" id="2665146"/>
    <lineage>
        <taxon>Bacteria</taxon>
        <taxon>Pseudomonadati</taxon>
        <taxon>Pseudomonadota</taxon>
        <taxon>Betaproteobacteria</taxon>
        <taxon>Rhodocyclales</taxon>
        <taxon>Zoogloeaceae</taxon>
        <taxon>Thauera</taxon>
    </lineage>
</organism>
<proteinExistence type="predicted"/>